<dbReference type="Gene3D" id="2.60.120.10">
    <property type="entry name" value="Jelly Rolls"/>
    <property type="match status" value="1"/>
</dbReference>
<dbReference type="InterPro" id="IPR014710">
    <property type="entry name" value="RmlC-like_jellyroll"/>
</dbReference>
<dbReference type="EMBL" id="MFIV01000144">
    <property type="protein sequence ID" value="OGF98237.1"/>
    <property type="molecule type" value="Genomic_DNA"/>
</dbReference>
<dbReference type="PANTHER" id="PTHR23011:SF28">
    <property type="entry name" value="CYCLIC NUCLEOTIDE-BINDING DOMAIN CONTAINING PROTEIN"/>
    <property type="match status" value="1"/>
</dbReference>
<dbReference type="SUPFAM" id="SSF51206">
    <property type="entry name" value="cAMP-binding domain-like"/>
    <property type="match status" value="1"/>
</dbReference>
<reference evidence="2 3" key="1">
    <citation type="journal article" date="2016" name="Nat. Commun.">
        <title>Thousands of microbial genomes shed light on interconnected biogeochemical processes in an aquifer system.</title>
        <authorList>
            <person name="Anantharaman K."/>
            <person name="Brown C.T."/>
            <person name="Hug L.A."/>
            <person name="Sharon I."/>
            <person name="Castelle C.J."/>
            <person name="Probst A.J."/>
            <person name="Thomas B.C."/>
            <person name="Singh A."/>
            <person name="Wilkins M.J."/>
            <person name="Karaoz U."/>
            <person name="Brodie E.L."/>
            <person name="Williams K.H."/>
            <person name="Hubbard S.S."/>
            <person name="Banfield J.F."/>
        </authorList>
    </citation>
    <scope>NUCLEOTIDE SEQUENCE [LARGE SCALE GENOMIC DNA]</scope>
</reference>
<dbReference type="InterPro" id="IPR018488">
    <property type="entry name" value="cNMP-bd_CS"/>
</dbReference>
<accession>A0A1F5YDG7</accession>
<dbReference type="PANTHER" id="PTHR23011">
    <property type="entry name" value="CYCLIC NUCLEOTIDE-BINDING DOMAIN CONTAINING PROTEIN"/>
    <property type="match status" value="1"/>
</dbReference>
<evidence type="ECO:0000313" key="3">
    <source>
        <dbReference type="Proteomes" id="UP000176992"/>
    </source>
</evidence>
<evidence type="ECO:0000313" key="2">
    <source>
        <dbReference type="EMBL" id="OGF98237.1"/>
    </source>
</evidence>
<dbReference type="PROSITE" id="PS00889">
    <property type="entry name" value="CNMP_BINDING_2"/>
    <property type="match status" value="1"/>
</dbReference>
<evidence type="ECO:0000259" key="1">
    <source>
        <dbReference type="PROSITE" id="PS50042"/>
    </source>
</evidence>
<dbReference type="PRINTS" id="PR00103">
    <property type="entry name" value="CAMPKINASE"/>
</dbReference>
<name>A0A1F5YDG7_9BACT</name>
<dbReference type="SMART" id="SM00100">
    <property type="entry name" value="cNMP"/>
    <property type="match status" value="1"/>
</dbReference>
<dbReference type="AlphaFoldDB" id="A0A1F5YDG7"/>
<dbReference type="PROSITE" id="PS50042">
    <property type="entry name" value="CNMP_BINDING_3"/>
    <property type="match status" value="1"/>
</dbReference>
<proteinExistence type="predicted"/>
<dbReference type="Pfam" id="PF00027">
    <property type="entry name" value="cNMP_binding"/>
    <property type="match status" value="1"/>
</dbReference>
<dbReference type="InterPro" id="IPR018490">
    <property type="entry name" value="cNMP-bd_dom_sf"/>
</dbReference>
<dbReference type="Proteomes" id="UP000176992">
    <property type="component" value="Unassembled WGS sequence"/>
</dbReference>
<protein>
    <recommendedName>
        <fullName evidence="1">Cyclic nucleotide-binding domain-containing protein</fullName>
    </recommendedName>
</protein>
<comment type="caution">
    <text evidence="2">The sequence shown here is derived from an EMBL/GenBank/DDBJ whole genome shotgun (WGS) entry which is preliminary data.</text>
</comment>
<gene>
    <name evidence="2" type="ORF">A2Z86_02170</name>
</gene>
<dbReference type="InterPro" id="IPR000595">
    <property type="entry name" value="cNMP-bd_dom"/>
</dbReference>
<dbReference type="CDD" id="cd00038">
    <property type="entry name" value="CAP_ED"/>
    <property type="match status" value="1"/>
</dbReference>
<organism evidence="2 3">
    <name type="scientific">Candidatus Glassbacteria bacterium GWA2_58_10</name>
    <dbReference type="NCBI Taxonomy" id="1817865"/>
    <lineage>
        <taxon>Bacteria</taxon>
        <taxon>Candidatus Glassiibacteriota</taxon>
    </lineage>
</organism>
<sequence length="337" mass="37393">MVEKSKSHRFESGQVILRENTPGDSAYIILAGEVEITKIIEGQRVVLDTLGPGSIFGEMSLLDGSPRSATVTAKSPTLLSIVDRGRFQAILNAIPKEVRPLFSALSDRLRHTSRMVSVLSQRERLLYSICVLIHTLAALKGIARGRGKALSHQETVLDACRVLAIVHEKIVEIINLLTTSGLIEFAESDRKDDKLIVIPDPQLFGAFIDFLSEKLSYIPGFPVPSRKYSLLADKAQEILFFLKNSAGALPTDEEGYSHYDFDRYVKDCISTLGYGVKDAILQLQNLSVSGHVRLEKFSKVAQNKAIVYNSGDIAQAQMILLQADEFEKLYENLKKAR</sequence>
<feature type="domain" description="Cyclic nucleotide-binding" evidence="1">
    <location>
        <begin position="1"/>
        <end position="108"/>
    </location>
</feature>